<evidence type="ECO:0000313" key="5">
    <source>
        <dbReference type="EMBL" id="RUS86640.1"/>
    </source>
</evidence>
<gene>
    <name evidence="5" type="ORF">EGW08_005589</name>
</gene>
<dbReference type="OrthoDB" id="5592979at2759"/>
<dbReference type="STRING" id="188477.A0A433TYL2"/>
<sequence>MSLLKRLFRIGEGGKTPTAQEGIQRLRDVEEMLNKKSEFLEKKIEAQIRIAKENGTRNKRVALRALKTKRNFEKQLQQIDGSLSTIEYQREALESASANVEVFNVIRVASDALQGLQGQLDIDEVHKIMDEAAEQKELADDLSDLISNPENFGGQVFDEDDLLAELEELEQEELNEKLLDVGETAYNLPSIPTSEPAASVKNSKVRRKDDDEAVMDELAMWAS</sequence>
<accession>A0A433TYL2</accession>
<reference evidence="5 6" key="1">
    <citation type="submission" date="2019-01" db="EMBL/GenBank/DDBJ databases">
        <title>A draft genome assembly of the solar-powered sea slug Elysia chlorotica.</title>
        <authorList>
            <person name="Cai H."/>
            <person name="Li Q."/>
            <person name="Fang X."/>
            <person name="Li J."/>
            <person name="Curtis N.E."/>
            <person name="Altenburger A."/>
            <person name="Shibata T."/>
            <person name="Feng M."/>
            <person name="Maeda T."/>
            <person name="Schwartz J.A."/>
            <person name="Shigenobu S."/>
            <person name="Lundholm N."/>
            <person name="Nishiyama T."/>
            <person name="Yang H."/>
            <person name="Hasebe M."/>
            <person name="Li S."/>
            <person name="Pierce S.K."/>
            <person name="Wang J."/>
        </authorList>
    </citation>
    <scope>NUCLEOTIDE SEQUENCE [LARGE SCALE GENOMIC DNA]</scope>
    <source>
        <strain evidence="5">EC2010</strain>
        <tissue evidence="5">Whole organism of an adult</tissue>
    </source>
</reference>
<feature type="region of interest" description="Disordered" evidence="4">
    <location>
        <begin position="189"/>
        <end position="211"/>
    </location>
</feature>
<evidence type="ECO:0000256" key="3">
    <source>
        <dbReference type="ARBA" id="ARBA00022753"/>
    </source>
</evidence>
<dbReference type="GO" id="GO:0032511">
    <property type="term" value="P:late endosome to vacuole transport via multivesicular body sorting pathway"/>
    <property type="evidence" value="ECO:0007669"/>
    <property type="project" value="TreeGrafter"/>
</dbReference>
<evidence type="ECO:0000256" key="4">
    <source>
        <dbReference type="SAM" id="MobiDB-lite"/>
    </source>
</evidence>
<proteinExistence type="inferred from homology"/>
<evidence type="ECO:0000256" key="1">
    <source>
        <dbReference type="ARBA" id="ARBA00004177"/>
    </source>
</evidence>
<dbReference type="PANTHER" id="PTHR22761">
    <property type="entry name" value="CHARGED MULTIVESICULAR BODY PROTEIN"/>
    <property type="match status" value="1"/>
</dbReference>
<comment type="similarity">
    <text evidence="2">Belongs to the SNF7 family.</text>
</comment>
<name>A0A433TYL2_ELYCH</name>
<keyword evidence="3" id="KW-0967">Endosome</keyword>
<evidence type="ECO:0008006" key="7">
    <source>
        <dbReference type="Google" id="ProtNLM"/>
    </source>
</evidence>
<evidence type="ECO:0000256" key="2">
    <source>
        <dbReference type="ARBA" id="ARBA00006190"/>
    </source>
</evidence>
<keyword evidence="6" id="KW-1185">Reference proteome</keyword>
<organism evidence="5 6">
    <name type="scientific">Elysia chlorotica</name>
    <name type="common">Eastern emerald elysia</name>
    <name type="synonym">Sea slug</name>
    <dbReference type="NCBI Taxonomy" id="188477"/>
    <lineage>
        <taxon>Eukaryota</taxon>
        <taxon>Metazoa</taxon>
        <taxon>Spiralia</taxon>
        <taxon>Lophotrochozoa</taxon>
        <taxon>Mollusca</taxon>
        <taxon>Gastropoda</taxon>
        <taxon>Heterobranchia</taxon>
        <taxon>Euthyneura</taxon>
        <taxon>Panpulmonata</taxon>
        <taxon>Sacoglossa</taxon>
        <taxon>Placobranchoidea</taxon>
        <taxon>Plakobranchidae</taxon>
        <taxon>Elysia</taxon>
    </lineage>
</organism>
<comment type="caution">
    <text evidence="5">The sequence shown here is derived from an EMBL/GenBank/DDBJ whole genome shotgun (WGS) entry which is preliminary data.</text>
</comment>
<dbReference type="Pfam" id="PF03357">
    <property type="entry name" value="Snf7"/>
    <property type="match status" value="1"/>
</dbReference>
<evidence type="ECO:0000313" key="6">
    <source>
        <dbReference type="Proteomes" id="UP000271974"/>
    </source>
</evidence>
<dbReference type="AlphaFoldDB" id="A0A433TYL2"/>
<dbReference type="InterPro" id="IPR005024">
    <property type="entry name" value="Snf7_fam"/>
</dbReference>
<protein>
    <recommendedName>
        <fullName evidence="7">Charged multivesicular body protein 4b</fullName>
    </recommendedName>
</protein>
<dbReference type="GO" id="GO:0006900">
    <property type="term" value="P:vesicle budding from membrane"/>
    <property type="evidence" value="ECO:0007669"/>
    <property type="project" value="TreeGrafter"/>
</dbReference>
<dbReference type="GO" id="GO:0000815">
    <property type="term" value="C:ESCRT III complex"/>
    <property type="evidence" value="ECO:0007669"/>
    <property type="project" value="TreeGrafter"/>
</dbReference>
<dbReference type="PANTHER" id="PTHR22761:SF10">
    <property type="entry name" value="GH13992P"/>
    <property type="match status" value="1"/>
</dbReference>
<dbReference type="EMBL" id="RQTK01000132">
    <property type="protein sequence ID" value="RUS86640.1"/>
    <property type="molecule type" value="Genomic_DNA"/>
</dbReference>
<comment type="subcellular location">
    <subcellularLocation>
        <location evidence="1">Endosome</location>
    </subcellularLocation>
</comment>
<dbReference type="GO" id="GO:0009898">
    <property type="term" value="C:cytoplasmic side of plasma membrane"/>
    <property type="evidence" value="ECO:0007669"/>
    <property type="project" value="TreeGrafter"/>
</dbReference>
<dbReference type="Proteomes" id="UP000271974">
    <property type="component" value="Unassembled WGS sequence"/>
</dbReference>
<dbReference type="Gene3D" id="1.10.287.1060">
    <property type="entry name" value="ESAT-6-like"/>
    <property type="match status" value="1"/>
</dbReference>
<dbReference type="GO" id="GO:0005771">
    <property type="term" value="C:multivesicular body"/>
    <property type="evidence" value="ECO:0007669"/>
    <property type="project" value="TreeGrafter"/>
</dbReference>